<protein>
    <submittedName>
        <fullName evidence="1">Uncharacterized protein</fullName>
    </submittedName>
</protein>
<evidence type="ECO:0000313" key="1">
    <source>
        <dbReference type="EMBL" id="JAD18847.1"/>
    </source>
</evidence>
<dbReference type="EMBL" id="GBRH01279048">
    <property type="protein sequence ID" value="JAD18847.1"/>
    <property type="molecule type" value="Transcribed_RNA"/>
</dbReference>
<proteinExistence type="predicted"/>
<organism evidence="1">
    <name type="scientific">Arundo donax</name>
    <name type="common">Giant reed</name>
    <name type="synonym">Donax arundinaceus</name>
    <dbReference type="NCBI Taxonomy" id="35708"/>
    <lineage>
        <taxon>Eukaryota</taxon>
        <taxon>Viridiplantae</taxon>
        <taxon>Streptophyta</taxon>
        <taxon>Embryophyta</taxon>
        <taxon>Tracheophyta</taxon>
        <taxon>Spermatophyta</taxon>
        <taxon>Magnoliopsida</taxon>
        <taxon>Liliopsida</taxon>
        <taxon>Poales</taxon>
        <taxon>Poaceae</taxon>
        <taxon>PACMAD clade</taxon>
        <taxon>Arundinoideae</taxon>
        <taxon>Arundineae</taxon>
        <taxon>Arundo</taxon>
    </lineage>
</organism>
<reference evidence="1" key="2">
    <citation type="journal article" date="2015" name="Data Brief">
        <title>Shoot transcriptome of the giant reed, Arundo donax.</title>
        <authorList>
            <person name="Barrero R.A."/>
            <person name="Guerrero F.D."/>
            <person name="Moolhuijzen P."/>
            <person name="Goolsby J.A."/>
            <person name="Tidwell J."/>
            <person name="Bellgard S.E."/>
            <person name="Bellgard M.I."/>
        </authorList>
    </citation>
    <scope>NUCLEOTIDE SEQUENCE</scope>
    <source>
        <tissue evidence="1">Shoot tissue taken approximately 20 cm above the soil surface</tissue>
    </source>
</reference>
<name>A0A0A8Y4G1_ARUDO</name>
<sequence length="33" mass="3767">MSYTWKPFGIIPINYDGQLLVLCCYCAINVLIT</sequence>
<accession>A0A0A8Y4G1</accession>
<reference evidence="1" key="1">
    <citation type="submission" date="2014-09" db="EMBL/GenBank/DDBJ databases">
        <authorList>
            <person name="Magalhaes I.L.F."/>
            <person name="Oliveira U."/>
            <person name="Santos F.R."/>
            <person name="Vidigal T.H.D.A."/>
            <person name="Brescovit A.D."/>
            <person name="Santos A.J."/>
        </authorList>
    </citation>
    <scope>NUCLEOTIDE SEQUENCE</scope>
    <source>
        <tissue evidence="1">Shoot tissue taken approximately 20 cm above the soil surface</tissue>
    </source>
</reference>
<dbReference type="AlphaFoldDB" id="A0A0A8Y4G1"/>